<feature type="compositionally biased region" description="Polar residues" evidence="6">
    <location>
        <begin position="235"/>
        <end position="248"/>
    </location>
</feature>
<dbReference type="PANTHER" id="PTHR33545:SF5">
    <property type="entry name" value="UPF0750 MEMBRANE PROTEIN YITT"/>
    <property type="match status" value="1"/>
</dbReference>
<reference evidence="8 9" key="1">
    <citation type="submission" date="2019-04" db="EMBL/GenBank/DDBJ databases">
        <title>Alteromonas portus sp. nov., an alginate lyase-excreting marine bacterium.</title>
        <authorList>
            <person name="Huang H."/>
            <person name="Mo K."/>
            <person name="Bao S."/>
        </authorList>
    </citation>
    <scope>NUCLEOTIDE SEQUENCE [LARGE SCALE GENOMIC DNA]</scope>
    <source>
        <strain evidence="8 9">HB161718</strain>
    </source>
</reference>
<gene>
    <name evidence="8" type="ORF">E5672_17855</name>
</gene>
<protein>
    <submittedName>
        <fullName evidence="8">YitT family protein</fullName>
    </submittedName>
</protein>
<keyword evidence="4 7" id="KW-1133">Transmembrane helix</keyword>
<evidence type="ECO:0000256" key="4">
    <source>
        <dbReference type="ARBA" id="ARBA00022989"/>
    </source>
</evidence>
<dbReference type="InterPro" id="IPR051461">
    <property type="entry name" value="UPF0750_membrane"/>
</dbReference>
<evidence type="ECO:0000256" key="6">
    <source>
        <dbReference type="SAM" id="MobiDB-lite"/>
    </source>
</evidence>
<name>A0A4U0Z8W1_9ALTE</name>
<evidence type="ECO:0000313" key="8">
    <source>
        <dbReference type="EMBL" id="TKB01094.1"/>
    </source>
</evidence>
<dbReference type="Proteomes" id="UP000305471">
    <property type="component" value="Unassembled WGS sequence"/>
</dbReference>
<evidence type="ECO:0000256" key="2">
    <source>
        <dbReference type="ARBA" id="ARBA00022475"/>
    </source>
</evidence>
<feature type="transmembrane region" description="Helical" evidence="7">
    <location>
        <begin position="12"/>
        <end position="30"/>
    </location>
</feature>
<proteinExistence type="predicted"/>
<dbReference type="PANTHER" id="PTHR33545">
    <property type="entry name" value="UPF0750 MEMBRANE PROTEIN YITT-RELATED"/>
    <property type="match status" value="1"/>
</dbReference>
<evidence type="ECO:0000256" key="3">
    <source>
        <dbReference type="ARBA" id="ARBA00022692"/>
    </source>
</evidence>
<keyword evidence="3 7" id="KW-0812">Transmembrane</keyword>
<keyword evidence="9" id="KW-1185">Reference proteome</keyword>
<dbReference type="InterPro" id="IPR003740">
    <property type="entry name" value="YitT"/>
</dbReference>
<dbReference type="EMBL" id="SWCO01000011">
    <property type="protein sequence ID" value="TKB01094.1"/>
    <property type="molecule type" value="Genomic_DNA"/>
</dbReference>
<evidence type="ECO:0000313" key="9">
    <source>
        <dbReference type="Proteomes" id="UP000305471"/>
    </source>
</evidence>
<comment type="caution">
    <text evidence="8">The sequence shown here is derived from an EMBL/GenBank/DDBJ whole genome shotgun (WGS) entry which is preliminary data.</text>
</comment>
<feature type="transmembrane region" description="Helical" evidence="7">
    <location>
        <begin position="42"/>
        <end position="65"/>
    </location>
</feature>
<dbReference type="Pfam" id="PF02588">
    <property type="entry name" value="YitT_membrane"/>
    <property type="match status" value="1"/>
</dbReference>
<dbReference type="RefSeq" id="WP_136783487.1">
    <property type="nucleotide sequence ID" value="NZ_JBMQEY010000009.1"/>
</dbReference>
<evidence type="ECO:0000256" key="1">
    <source>
        <dbReference type="ARBA" id="ARBA00004651"/>
    </source>
</evidence>
<evidence type="ECO:0000256" key="7">
    <source>
        <dbReference type="SAM" id="Phobius"/>
    </source>
</evidence>
<sequence>MQKTKHSFIEDVFALISAGLFVAFGVYLFQSQDLMVGGAAGLALLGTYAFDMDFGLLFFLINLPFYTLAWTQISKRFTINTFISVTTVSVLTEQIPAFVDISHVNPFFAAVFGGILIGVGMLMMFRHSSSLGGIGIMAFYLQQRFNIRAGTFQLTVDSCILLSALFFIAWPLVLISILAAFCLNMVISLNHRPERYFPVQGEAGSDKSEAGSSKGEPESKKAQAKRVKDNEESDLNSSMNSELRAQNG</sequence>
<feature type="transmembrane region" description="Helical" evidence="7">
    <location>
        <begin position="107"/>
        <end position="125"/>
    </location>
</feature>
<feature type="compositionally biased region" description="Basic and acidic residues" evidence="6">
    <location>
        <begin position="204"/>
        <end position="230"/>
    </location>
</feature>
<dbReference type="GO" id="GO:0005886">
    <property type="term" value="C:plasma membrane"/>
    <property type="evidence" value="ECO:0007669"/>
    <property type="project" value="UniProtKB-SubCell"/>
</dbReference>
<evidence type="ECO:0000256" key="5">
    <source>
        <dbReference type="ARBA" id="ARBA00023136"/>
    </source>
</evidence>
<dbReference type="AlphaFoldDB" id="A0A4U0Z8W1"/>
<accession>A0A4U0Z8W1</accession>
<keyword evidence="5 7" id="KW-0472">Membrane</keyword>
<keyword evidence="2" id="KW-1003">Cell membrane</keyword>
<feature type="region of interest" description="Disordered" evidence="6">
    <location>
        <begin position="200"/>
        <end position="248"/>
    </location>
</feature>
<comment type="subcellular location">
    <subcellularLocation>
        <location evidence="1">Cell membrane</location>
        <topology evidence="1">Multi-pass membrane protein</topology>
    </subcellularLocation>
</comment>
<dbReference type="OrthoDB" id="3296441at2"/>
<organism evidence="8 9">
    <name type="scientific">Alteromonas portus</name>
    <dbReference type="NCBI Taxonomy" id="2565549"/>
    <lineage>
        <taxon>Bacteria</taxon>
        <taxon>Pseudomonadati</taxon>
        <taxon>Pseudomonadota</taxon>
        <taxon>Gammaproteobacteria</taxon>
        <taxon>Alteromonadales</taxon>
        <taxon>Alteromonadaceae</taxon>
        <taxon>Alteromonas/Salinimonas group</taxon>
        <taxon>Alteromonas</taxon>
    </lineage>
</organism>